<evidence type="ECO:0000313" key="3">
    <source>
        <dbReference type="Proteomes" id="UP000664203"/>
    </source>
</evidence>
<sequence>MTGNMAWKAGKGALQKFSGKKTDQDPTIRSVDNAHYRGAKVKRKKKEDGQVVFFLDDHEIASDHRKDSAYYEYKGIPEKDAKRLSRVVSGARLLDNGMSFVGYKIGMNTLIELIPGLGDMGGAALSLVLVVLPAYRVSEGSDRKKLRKAIIFNLLMDFGIGLVPIGGDIIDTMVKFNVKSANALEAMLLKRVDEAVKIGRDSEKVGRTTGYQHTGTNGHRLAAPNGYHDSDLPNHSPPRYVTANDLRQDPKPAGTVRAPVIQTQLKKSEGNFFRRREGPKGGEEVGSTMEEVAPVHPPRPKPSKHGRGGEF</sequence>
<reference evidence="2" key="1">
    <citation type="submission" date="2021-03" db="EMBL/GenBank/DDBJ databases">
        <authorList>
            <person name="Tagirdzhanova G."/>
        </authorList>
    </citation>
    <scope>NUCLEOTIDE SEQUENCE</scope>
</reference>
<protein>
    <recommendedName>
        <fullName evidence="4">PH domain-containing protein</fullName>
    </recommendedName>
</protein>
<dbReference type="PANTHER" id="PTHR35519">
    <property type="entry name" value="MEMBRANE PROTEINS"/>
    <property type="match status" value="1"/>
</dbReference>
<proteinExistence type="predicted"/>
<evidence type="ECO:0008006" key="4">
    <source>
        <dbReference type="Google" id="ProtNLM"/>
    </source>
</evidence>
<dbReference type="InterPro" id="IPR025187">
    <property type="entry name" value="DUF4112"/>
</dbReference>
<dbReference type="OrthoDB" id="2103474at2759"/>
<dbReference type="EMBL" id="CAJPDR010000086">
    <property type="protein sequence ID" value="CAF9915911.1"/>
    <property type="molecule type" value="Genomic_DNA"/>
</dbReference>
<dbReference type="Proteomes" id="UP000664203">
    <property type="component" value="Unassembled WGS sequence"/>
</dbReference>
<comment type="caution">
    <text evidence="2">The sequence shown here is derived from an EMBL/GenBank/DDBJ whole genome shotgun (WGS) entry which is preliminary data.</text>
</comment>
<dbReference type="Pfam" id="PF13430">
    <property type="entry name" value="DUF4112"/>
    <property type="match status" value="1"/>
</dbReference>
<feature type="region of interest" description="Disordered" evidence="1">
    <location>
        <begin position="1"/>
        <end position="28"/>
    </location>
</feature>
<gene>
    <name evidence="2" type="ORF">ALECFALPRED_010376</name>
</gene>
<accession>A0A8H3EYJ4</accession>
<feature type="compositionally biased region" description="Basic and acidic residues" evidence="1">
    <location>
        <begin position="266"/>
        <end position="283"/>
    </location>
</feature>
<feature type="region of interest" description="Disordered" evidence="1">
    <location>
        <begin position="206"/>
        <end position="238"/>
    </location>
</feature>
<name>A0A8H3EYJ4_9LECA</name>
<dbReference type="AlphaFoldDB" id="A0A8H3EYJ4"/>
<keyword evidence="3" id="KW-1185">Reference proteome</keyword>
<evidence type="ECO:0000313" key="2">
    <source>
        <dbReference type="EMBL" id="CAF9915911.1"/>
    </source>
</evidence>
<dbReference type="PANTHER" id="PTHR35519:SF2">
    <property type="entry name" value="PH DOMAIN PROTEIN"/>
    <property type="match status" value="1"/>
</dbReference>
<feature type="compositionally biased region" description="Basic residues" evidence="1">
    <location>
        <begin position="298"/>
        <end position="311"/>
    </location>
</feature>
<evidence type="ECO:0000256" key="1">
    <source>
        <dbReference type="SAM" id="MobiDB-lite"/>
    </source>
</evidence>
<feature type="region of interest" description="Disordered" evidence="1">
    <location>
        <begin position="263"/>
        <end position="311"/>
    </location>
</feature>
<organism evidence="2 3">
    <name type="scientific">Alectoria fallacina</name>
    <dbReference type="NCBI Taxonomy" id="1903189"/>
    <lineage>
        <taxon>Eukaryota</taxon>
        <taxon>Fungi</taxon>
        <taxon>Dikarya</taxon>
        <taxon>Ascomycota</taxon>
        <taxon>Pezizomycotina</taxon>
        <taxon>Lecanoromycetes</taxon>
        <taxon>OSLEUM clade</taxon>
        <taxon>Lecanoromycetidae</taxon>
        <taxon>Lecanorales</taxon>
        <taxon>Lecanorineae</taxon>
        <taxon>Parmeliaceae</taxon>
        <taxon>Alectoria</taxon>
    </lineage>
</organism>